<feature type="region of interest" description="Disordered" evidence="1">
    <location>
        <begin position="27"/>
        <end position="67"/>
    </location>
</feature>
<keyword evidence="2" id="KW-0732">Signal</keyword>
<feature type="signal peptide" evidence="2">
    <location>
        <begin position="1"/>
        <end position="30"/>
    </location>
</feature>
<dbReference type="AlphaFoldDB" id="A0A2I1R824"/>
<gene>
    <name evidence="3" type="ORF">CYJ73_11470</name>
</gene>
<dbReference type="Pfam" id="PF08310">
    <property type="entry name" value="LGFP"/>
    <property type="match status" value="1"/>
</dbReference>
<evidence type="ECO:0000256" key="2">
    <source>
        <dbReference type="SAM" id="SignalP"/>
    </source>
</evidence>
<feature type="chain" id="PRO_5014160053" description="LGFP repeat" evidence="2">
    <location>
        <begin position="31"/>
        <end position="218"/>
    </location>
</feature>
<protein>
    <recommendedName>
        <fullName evidence="5">LGFP repeat</fullName>
    </recommendedName>
</protein>
<organism evidence="3 4">
    <name type="scientific">Gordonia terrae</name>
    <dbReference type="NCBI Taxonomy" id="2055"/>
    <lineage>
        <taxon>Bacteria</taxon>
        <taxon>Bacillati</taxon>
        <taxon>Actinomycetota</taxon>
        <taxon>Actinomycetes</taxon>
        <taxon>Mycobacteriales</taxon>
        <taxon>Gordoniaceae</taxon>
        <taxon>Gordonia</taxon>
    </lineage>
</organism>
<evidence type="ECO:0000313" key="4">
    <source>
        <dbReference type="Proteomes" id="UP000234662"/>
    </source>
</evidence>
<name>A0A2I1R824_9ACTN</name>
<dbReference type="InterPro" id="IPR013207">
    <property type="entry name" value="LGFP"/>
</dbReference>
<proteinExistence type="predicted"/>
<evidence type="ECO:0000313" key="3">
    <source>
        <dbReference type="EMBL" id="PKZ65297.1"/>
    </source>
</evidence>
<dbReference type="STRING" id="2055.BCM27_06655"/>
<dbReference type="Proteomes" id="UP000234662">
    <property type="component" value="Unassembled WGS sequence"/>
</dbReference>
<accession>A0A2I1R824</accession>
<dbReference type="PROSITE" id="PS51257">
    <property type="entry name" value="PROKAR_LIPOPROTEIN"/>
    <property type="match status" value="1"/>
</dbReference>
<evidence type="ECO:0008006" key="5">
    <source>
        <dbReference type="Google" id="ProtNLM"/>
    </source>
</evidence>
<reference evidence="3 4" key="1">
    <citation type="submission" date="2017-12" db="EMBL/GenBank/DDBJ databases">
        <title>Phylogenetic diversity of female urinary microbiome.</title>
        <authorList>
            <person name="Thomas-White K."/>
            <person name="Wolfe A.J."/>
        </authorList>
    </citation>
    <scope>NUCLEOTIDE SEQUENCE [LARGE SCALE GENOMIC DNA]</scope>
    <source>
        <strain evidence="3 4">UMB0777</strain>
    </source>
</reference>
<evidence type="ECO:0000256" key="1">
    <source>
        <dbReference type="SAM" id="MobiDB-lite"/>
    </source>
</evidence>
<dbReference type="EMBL" id="PKJC01000007">
    <property type="protein sequence ID" value="PKZ65297.1"/>
    <property type="molecule type" value="Genomic_DNA"/>
</dbReference>
<sequence length="218" mass="22063">MKQMASRRTEFVAGLFVVTLIAAGCGTSDADDSPTGVPTTGSSTTTAAAGDTTAPSPVAQNATPEPTEVTVMGEDDVEVTLTGPIAVKYGSATGAQREALGRPLTGDHNAGTRESGVVYQQFRGGVIIAKNSDAGTPAYIVTSGKIRDAWNTERGPDGVPLLTGTNGSAGPLGVPTSDVTVDGDLEVVTFEHGRITENTSTGEVTVTVNGETVPAGLK</sequence>
<comment type="caution">
    <text evidence="3">The sequence shown here is derived from an EMBL/GenBank/DDBJ whole genome shotgun (WGS) entry which is preliminary data.</text>
</comment>
<dbReference type="RefSeq" id="WP_101820277.1">
    <property type="nucleotide sequence ID" value="NZ_PKJC01000007.1"/>
</dbReference>
<feature type="compositionally biased region" description="Low complexity" evidence="1">
    <location>
        <begin position="33"/>
        <end position="57"/>
    </location>
</feature>